<dbReference type="InterPro" id="IPR025824">
    <property type="entry name" value="OB-fold_nuc-bd_dom"/>
</dbReference>
<evidence type="ECO:0000256" key="5">
    <source>
        <dbReference type="HAMAP-Rule" id="MF_00378"/>
    </source>
</evidence>
<dbReference type="RefSeq" id="WP_033161797.1">
    <property type="nucleotide sequence ID" value="NZ_CACWHD010000001.1"/>
</dbReference>
<reference evidence="10" key="1">
    <citation type="submission" date="2016-10" db="EMBL/GenBank/DDBJ databases">
        <authorList>
            <person name="Varghese N."/>
        </authorList>
    </citation>
    <scope>NUCLEOTIDE SEQUENCE [LARGE SCALE GENOMIC DNA]</scope>
    <source>
        <strain evidence="10">DSM 20406</strain>
    </source>
</reference>
<dbReference type="HAMAP" id="MF_00378">
    <property type="entry name" value="Exonuc_7_L"/>
    <property type="match status" value="1"/>
</dbReference>
<evidence type="ECO:0000256" key="4">
    <source>
        <dbReference type="ARBA" id="ARBA00022839"/>
    </source>
</evidence>
<dbReference type="PANTHER" id="PTHR30008">
    <property type="entry name" value="EXODEOXYRIBONUCLEASE 7 LARGE SUBUNIT"/>
    <property type="match status" value="1"/>
</dbReference>
<protein>
    <recommendedName>
        <fullName evidence="5">Exodeoxyribonuclease 7 large subunit</fullName>
        <ecNumber evidence="5">3.1.11.6</ecNumber>
    </recommendedName>
    <alternativeName>
        <fullName evidence="5">Exodeoxyribonuclease VII large subunit</fullName>
        <shortName evidence="5">Exonuclease VII large subunit</shortName>
    </alternativeName>
</protein>
<dbReference type="NCBIfam" id="TIGR00237">
    <property type="entry name" value="xseA"/>
    <property type="match status" value="1"/>
</dbReference>
<keyword evidence="3 5" id="KW-0378">Hydrolase</keyword>
<comment type="similarity">
    <text evidence="5 6">Belongs to the XseA family.</text>
</comment>
<evidence type="ECO:0000313" key="9">
    <source>
        <dbReference type="EMBL" id="SEI37559.1"/>
    </source>
</evidence>
<dbReference type="EMBL" id="FNYK01000001">
    <property type="protein sequence ID" value="SEI37559.1"/>
    <property type="molecule type" value="Genomic_DNA"/>
</dbReference>
<dbReference type="STRING" id="322505.SAMN04487836_101104"/>
<dbReference type="GO" id="GO:0006308">
    <property type="term" value="P:DNA catabolic process"/>
    <property type="evidence" value="ECO:0007669"/>
    <property type="project" value="UniProtKB-UniRule"/>
</dbReference>
<dbReference type="OrthoDB" id="9802795at2"/>
<comment type="function">
    <text evidence="5">Bidirectionally degrades single-stranded DNA into large acid-insoluble oligonucleotides, which are then degraded further into small acid-soluble oligonucleotides.</text>
</comment>
<dbReference type="GO" id="GO:0008855">
    <property type="term" value="F:exodeoxyribonuclease VII activity"/>
    <property type="evidence" value="ECO:0007669"/>
    <property type="project" value="UniProtKB-UniRule"/>
</dbReference>
<evidence type="ECO:0000256" key="1">
    <source>
        <dbReference type="ARBA" id="ARBA00022490"/>
    </source>
</evidence>
<dbReference type="GO" id="GO:0005737">
    <property type="term" value="C:cytoplasm"/>
    <property type="evidence" value="ECO:0007669"/>
    <property type="project" value="UniProtKB-SubCell"/>
</dbReference>
<dbReference type="GeneID" id="54119207"/>
<keyword evidence="1 5" id="KW-0963">Cytoplasm</keyword>
<keyword evidence="10" id="KW-1185">Reference proteome</keyword>
<keyword evidence="4 5" id="KW-0269">Exonuclease</keyword>
<comment type="catalytic activity">
    <reaction evidence="5 6">
        <text>Exonucleolytic cleavage in either 5'- to 3'- or 3'- to 5'-direction to yield nucleoside 5'-phosphates.</text>
        <dbReference type="EC" id="3.1.11.6"/>
    </reaction>
</comment>
<keyword evidence="2 5" id="KW-0540">Nuclease</keyword>
<evidence type="ECO:0000256" key="2">
    <source>
        <dbReference type="ARBA" id="ARBA00022722"/>
    </source>
</evidence>
<evidence type="ECO:0000259" key="8">
    <source>
        <dbReference type="Pfam" id="PF13742"/>
    </source>
</evidence>
<gene>
    <name evidence="5" type="primary">xseA</name>
    <name evidence="9" type="ORF">SAMN04487834_100168</name>
</gene>
<sequence>MKPISVHALNGYVKALFDRDFRLQDITVRGEISNYRPHPSGHMYFTLKDEKAAVNAIMFASYAKKLPFRAENGMKVIAHCHVSVYEKTGVYQLYIDAMQEDGLGDLAVKYEELKLKLLKEGLFDEAHKKPIPRFPKNIAVLSAKQSAALQDVLRTIKQRFPSVPIYIFPIPVQGKDAYKHIIAMLKAVDKARPSTILLCRGGGSIEDLWNFNEEELVRCIYQLQTPIITGVGHETDTTLVDFVSDLRAATPTAAAVASVPDAKELSNNVLMKKKRLHALMSYQLENKKTILQHVLNSYVFKNPGYLYENELLHLAHNRDALGHLGEKLITDRQDSLQRNKQKLIQLSHDFINNNNSIIQNKKAALQLQMTRYTKNEEYRLARNSDNLQTFIQDYLKEERHHYLASVTKLDLVSPLKILNRGYSIVLKNNQVIEHASQLSSGDHVAIEFADGRKKAIIG</sequence>
<feature type="domain" description="OB-fold nucleic acid binding" evidence="8">
    <location>
        <begin position="4"/>
        <end position="99"/>
    </location>
</feature>
<comment type="subcellular location">
    <subcellularLocation>
        <location evidence="5 6">Cytoplasm</location>
    </subcellularLocation>
</comment>
<dbReference type="InterPro" id="IPR020579">
    <property type="entry name" value="Exonuc_VII_lsu_C"/>
</dbReference>
<name>A0A1H6Q127_9FIRM</name>
<accession>A0A1H6Q127</accession>
<proteinExistence type="inferred from homology"/>
<dbReference type="eggNOG" id="COG1570">
    <property type="taxonomic scope" value="Bacteria"/>
</dbReference>
<evidence type="ECO:0000313" key="10">
    <source>
        <dbReference type="Proteomes" id="UP000183028"/>
    </source>
</evidence>
<comment type="subunit">
    <text evidence="5">Heterooligomer composed of large and small subunits.</text>
</comment>
<evidence type="ECO:0000259" key="7">
    <source>
        <dbReference type="Pfam" id="PF02601"/>
    </source>
</evidence>
<dbReference type="Pfam" id="PF13742">
    <property type="entry name" value="tRNA_anti_2"/>
    <property type="match status" value="1"/>
</dbReference>
<dbReference type="CDD" id="cd04489">
    <property type="entry name" value="ExoVII_LU_OBF"/>
    <property type="match status" value="1"/>
</dbReference>
<dbReference type="GO" id="GO:0009318">
    <property type="term" value="C:exodeoxyribonuclease VII complex"/>
    <property type="evidence" value="ECO:0007669"/>
    <property type="project" value="UniProtKB-UniRule"/>
</dbReference>
<feature type="domain" description="Exonuclease VII large subunit C-terminal" evidence="7">
    <location>
        <begin position="122"/>
        <end position="455"/>
    </location>
</feature>
<evidence type="ECO:0000256" key="6">
    <source>
        <dbReference type="RuleBase" id="RU004355"/>
    </source>
</evidence>
<dbReference type="EC" id="3.1.11.6" evidence="5"/>
<dbReference type="Pfam" id="PF02601">
    <property type="entry name" value="Exonuc_VII_L"/>
    <property type="match status" value="1"/>
</dbReference>
<dbReference type="AlphaFoldDB" id="A0A1H6Q127"/>
<organism evidence="9 10">
    <name type="scientific">Sharpea azabuensis</name>
    <dbReference type="NCBI Taxonomy" id="322505"/>
    <lineage>
        <taxon>Bacteria</taxon>
        <taxon>Bacillati</taxon>
        <taxon>Bacillota</taxon>
        <taxon>Erysipelotrichia</taxon>
        <taxon>Erysipelotrichales</taxon>
        <taxon>Coprobacillaceae</taxon>
        <taxon>Sharpea</taxon>
    </lineage>
</organism>
<dbReference type="GO" id="GO:0003676">
    <property type="term" value="F:nucleic acid binding"/>
    <property type="evidence" value="ECO:0007669"/>
    <property type="project" value="InterPro"/>
</dbReference>
<dbReference type="InterPro" id="IPR003753">
    <property type="entry name" value="Exonuc_VII_L"/>
</dbReference>
<evidence type="ECO:0000256" key="3">
    <source>
        <dbReference type="ARBA" id="ARBA00022801"/>
    </source>
</evidence>
<dbReference type="PANTHER" id="PTHR30008:SF0">
    <property type="entry name" value="EXODEOXYRIBONUCLEASE 7 LARGE SUBUNIT"/>
    <property type="match status" value="1"/>
</dbReference>
<dbReference type="Proteomes" id="UP000183028">
    <property type="component" value="Unassembled WGS sequence"/>
</dbReference>